<dbReference type="EMBL" id="CAJQZP010000741">
    <property type="protein sequence ID" value="CAG4982153.1"/>
    <property type="molecule type" value="Genomic_DNA"/>
</dbReference>
<name>A0A8S3WWV1_PARAO</name>
<accession>A0A8S3WWV1</accession>
<evidence type="ECO:0000313" key="3">
    <source>
        <dbReference type="Proteomes" id="UP000691718"/>
    </source>
</evidence>
<comment type="caution">
    <text evidence="2">The sequence shown here is derived from an EMBL/GenBank/DDBJ whole genome shotgun (WGS) entry which is preliminary data.</text>
</comment>
<gene>
    <name evidence="2" type="ORF">PAPOLLO_LOCUS10388</name>
</gene>
<dbReference type="OrthoDB" id="6357684at2759"/>
<dbReference type="Proteomes" id="UP000691718">
    <property type="component" value="Unassembled WGS sequence"/>
</dbReference>
<feature type="region of interest" description="Disordered" evidence="1">
    <location>
        <begin position="52"/>
        <end position="82"/>
    </location>
</feature>
<feature type="compositionally biased region" description="Basic and acidic residues" evidence="1">
    <location>
        <begin position="61"/>
        <end position="82"/>
    </location>
</feature>
<organism evidence="2 3">
    <name type="scientific">Parnassius apollo</name>
    <name type="common">Apollo butterfly</name>
    <name type="synonym">Papilio apollo</name>
    <dbReference type="NCBI Taxonomy" id="110799"/>
    <lineage>
        <taxon>Eukaryota</taxon>
        <taxon>Metazoa</taxon>
        <taxon>Ecdysozoa</taxon>
        <taxon>Arthropoda</taxon>
        <taxon>Hexapoda</taxon>
        <taxon>Insecta</taxon>
        <taxon>Pterygota</taxon>
        <taxon>Neoptera</taxon>
        <taxon>Endopterygota</taxon>
        <taxon>Lepidoptera</taxon>
        <taxon>Glossata</taxon>
        <taxon>Ditrysia</taxon>
        <taxon>Papilionoidea</taxon>
        <taxon>Papilionidae</taxon>
        <taxon>Parnassiinae</taxon>
        <taxon>Parnassini</taxon>
        <taxon>Parnassius</taxon>
        <taxon>Parnassius</taxon>
    </lineage>
</organism>
<evidence type="ECO:0000313" key="2">
    <source>
        <dbReference type="EMBL" id="CAG4982153.1"/>
    </source>
</evidence>
<keyword evidence="3" id="KW-1185">Reference proteome</keyword>
<evidence type="ECO:0000256" key="1">
    <source>
        <dbReference type="SAM" id="MobiDB-lite"/>
    </source>
</evidence>
<dbReference type="AlphaFoldDB" id="A0A8S3WWV1"/>
<reference evidence="2" key="1">
    <citation type="submission" date="2021-04" db="EMBL/GenBank/DDBJ databases">
        <authorList>
            <person name="Tunstrom K."/>
        </authorList>
    </citation>
    <scope>NUCLEOTIDE SEQUENCE</scope>
</reference>
<sequence length="214" mass="24852">MKATSLKSIGLIATTDLDELLSMVVCSSKSKECVYGDCDFCKNNQLKEQKKVTNLRKRRDTSKIEREKIEQSSHEDKKNTYTSKDTREINIFSNENQGVVKTNLAGQSVIATTLQDDENNFDNAKNDSEVTSKINTDIWRLSFKDTVLVRYYQRTAWKYYIGFLEDSFKKEGKSYFTIRFLKTIKKPELKFVIHKIKDEDTVTEDLIVKQVKIT</sequence>
<proteinExistence type="predicted"/>
<protein>
    <submittedName>
        <fullName evidence="2">(apollo) hypothetical protein</fullName>
    </submittedName>
</protein>